<dbReference type="InterPro" id="IPR026590">
    <property type="entry name" value="Ssirtuin_cat_dom"/>
</dbReference>
<feature type="binding site" evidence="7">
    <location>
        <position position="164"/>
    </location>
    <ligand>
        <name>Zn(2+)</name>
        <dbReference type="ChEBI" id="CHEBI:29105"/>
    </ligand>
</feature>
<feature type="compositionally biased region" description="Basic and acidic residues" evidence="8">
    <location>
        <begin position="397"/>
        <end position="408"/>
    </location>
</feature>
<sequence length="678" mass="74984">MSAAAVRIPIKSRPPKAQPEPEPRVRILEDGTVDAVAAFINNGQAKRIIVMTGAGISTAAGIKDFRSPGTGLYDDLQKYNLPFPEAVFDLAFFKESPQPFYKLAKELYPGRYRPTLTHYLLPLLAKKNLLLRSYTQNIDSLERIAGLGEDLLVEAHGSFALSKCVQCEMTSDPEWVKRHIFSSEIPYCKRCGGLVKPSITFFGENVPLKFSKMAEHDFDDCDLLIVIGTSLKVEPFNKLIAKVSPRCPRLLINREKAGQELHSGFDFDDRQKYTVQRDALFLGNCDDGVRKLASLCGWEDELQGLYDEGHAQLDSEEEKEKQQSRPAISSLDQDAEDAEDDVLAEDDPDETSTPQSSSMTDTSSLDDITLRFEKSTLLSQLEDPSPSLEATVDTADPAEKDEPAEKNISEQANTTPELESRSENACTPDDRRTAEEEEVPIKSNGAPKEEKESEKDTSTERTPPSTAPVNIAEPDTPLPSYIPVIAGTDTQAEESQEQKQEQPQTSKEVSKLSQDQEELTTTDVPIVPKEESPLEEKSTPEKKTPRSTVSGSHSVPPFVLSPLSSLSEVGFGGDTSQFIPTSTAAILGADLRQPFSTCVPVTNRLPDVSHFASAINFDSIESSDSKGHAARDGYMVWRKRRIDLDHGVVGEFRYHRGHGALAPHFLPCDRVSKRRRMV</sequence>
<dbReference type="GO" id="GO:0046872">
    <property type="term" value="F:metal ion binding"/>
    <property type="evidence" value="ECO:0007669"/>
    <property type="project" value="UniProtKB-KW"/>
</dbReference>
<dbReference type="InterPro" id="IPR003000">
    <property type="entry name" value="Sirtuin"/>
</dbReference>
<dbReference type="InterPro" id="IPR029035">
    <property type="entry name" value="DHS-like_NAD/FAD-binding_dom"/>
</dbReference>
<keyword evidence="6" id="KW-0520">NAD</keyword>
<feature type="compositionally biased region" description="Basic and acidic residues" evidence="8">
    <location>
        <begin position="312"/>
        <end position="323"/>
    </location>
</feature>
<comment type="cofactor">
    <cofactor evidence="1">
        <name>Zn(2+)</name>
        <dbReference type="ChEBI" id="CHEBI:29105"/>
    </cofactor>
</comment>
<feature type="compositionally biased region" description="Basic and acidic residues" evidence="8">
    <location>
        <begin position="418"/>
        <end position="434"/>
    </location>
</feature>
<evidence type="ECO:0000313" key="11">
    <source>
        <dbReference type="Proteomes" id="UP000827284"/>
    </source>
</evidence>
<feature type="binding site" evidence="7">
    <location>
        <position position="191"/>
    </location>
    <ligand>
        <name>Zn(2+)</name>
        <dbReference type="ChEBI" id="CHEBI:29105"/>
    </ligand>
</feature>
<evidence type="ECO:0000256" key="8">
    <source>
        <dbReference type="SAM" id="MobiDB-lite"/>
    </source>
</evidence>
<evidence type="ECO:0000256" key="3">
    <source>
        <dbReference type="ARBA" id="ARBA00022679"/>
    </source>
</evidence>
<accession>A0A9P3H6U6</accession>
<keyword evidence="5 7" id="KW-0862">Zinc</keyword>
<proteinExistence type="inferred from homology"/>
<feature type="active site" description="Proton acceptor" evidence="7">
    <location>
        <position position="156"/>
    </location>
</feature>
<dbReference type="CDD" id="cd01408">
    <property type="entry name" value="SIRT1"/>
    <property type="match status" value="1"/>
</dbReference>
<feature type="compositionally biased region" description="Acidic residues" evidence="8">
    <location>
        <begin position="333"/>
        <end position="350"/>
    </location>
</feature>
<comment type="caution">
    <text evidence="10">The sequence shown here is derived from an EMBL/GenBank/DDBJ whole genome shotgun (WGS) entry which is preliminary data.</text>
</comment>
<evidence type="ECO:0000259" key="9">
    <source>
        <dbReference type="PROSITE" id="PS50305"/>
    </source>
</evidence>
<gene>
    <name evidence="10" type="ORF">EMPS_03208</name>
</gene>
<evidence type="ECO:0000256" key="1">
    <source>
        <dbReference type="ARBA" id="ARBA00001947"/>
    </source>
</evidence>
<dbReference type="AlphaFoldDB" id="A0A9P3H6U6"/>
<keyword evidence="3" id="KW-0808">Transferase</keyword>
<evidence type="ECO:0000256" key="6">
    <source>
        <dbReference type="ARBA" id="ARBA00023027"/>
    </source>
</evidence>
<feature type="binding site" evidence="7">
    <location>
        <position position="167"/>
    </location>
    <ligand>
        <name>Zn(2+)</name>
        <dbReference type="ChEBI" id="CHEBI:29105"/>
    </ligand>
</feature>
<evidence type="ECO:0000256" key="4">
    <source>
        <dbReference type="ARBA" id="ARBA00022723"/>
    </source>
</evidence>
<dbReference type="EMBL" id="BQFW01000004">
    <property type="protein sequence ID" value="GJJ70858.1"/>
    <property type="molecule type" value="Genomic_DNA"/>
</dbReference>
<dbReference type="InterPro" id="IPR050134">
    <property type="entry name" value="NAD-dep_sirtuin_deacylases"/>
</dbReference>
<dbReference type="GO" id="GO:0005634">
    <property type="term" value="C:nucleus"/>
    <property type="evidence" value="ECO:0007669"/>
    <property type="project" value="TreeGrafter"/>
</dbReference>
<dbReference type="Pfam" id="PF02146">
    <property type="entry name" value="SIR2"/>
    <property type="match status" value="1"/>
</dbReference>
<feature type="region of interest" description="Disordered" evidence="8">
    <location>
        <begin position="1"/>
        <end position="22"/>
    </location>
</feature>
<dbReference type="GO" id="GO:0070403">
    <property type="term" value="F:NAD+ binding"/>
    <property type="evidence" value="ECO:0007669"/>
    <property type="project" value="InterPro"/>
</dbReference>
<dbReference type="PANTHER" id="PTHR11085">
    <property type="entry name" value="NAD-DEPENDENT PROTEIN DEACYLASE SIRTUIN-5, MITOCHONDRIAL-RELATED"/>
    <property type="match status" value="1"/>
</dbReference>
<feature type="compositionally biased region" description="Basic and acidic residues" evidence="8">
    <location>
        <begin position="528"/>
        <end position="544"/>
    </location>
</feature>
<feature type="domain" description="Deacetylase sirtuin-type" evidence="9">
    <location>
        <begin position="26"/>
        <end position="299"/>
    </location>
</feature>
<dbReference type="GO" id="GO:0017136">
    <property type="term" value="F:histone deacetylase activity, NAD-dependent"/>
    <property type="evidence" value="ECO:0007669"/>
    <property type="project" value="TreeGrafter"/>
</dbReference>
<dbReference type="OrthoDB" id="420264at2759"/>
<protein>
    <submittedName>
        <fullName evidence="10">NAD+-dependent protein deacetylase sirtuin 2</fullName>
    </submittedName>
</protein>
<dbReference type="PANTHER" id="PTHR11085:SF6">
    <property type="entry name" value="NAD-DEPENDENT PROTEIN DEACETYLASE SIRTUIN-2"/>
    <property type="match status" value="1"/>
</dbReference>
<feature type="region of interest" description="Disordered" evidence="8">
    <location>
        <begin position="312"/>
        <end position="556"/>
    </location>
</feature>
<evidence type="ECO:0000256" key="5">
    <source>
        <dbReference type="ARBA" id="ARBA00022833"/>
    </source>
</evidence>
<dbReference type="Proteomes" id="UP000827284">
    <property type="component" value="Unassembled WGS sequence"/>
</dbReference>
<evidence type="ECO:0000256" key="2">
    <source>
        <dbReference type="ARBA" id="ARBA00006924"/>
    </source>
</evidence>
<keyword evidence="4 7" id="KW-0479">Metal-binding</keyword>
<name>A0A9P3H6U6_9FUNG</name>
<feature type="compositionally biased region" description="Basic and acidic residues" evidence="8">
    <location>
        <begin position="447"/>
        <end position="459"/>
    </location>
</feature>
<dbReference type="PROSITE" id="PS50305">
    <property type="entry name" value="SIRTUIN"/>
    <property type="match status" value="1"/>
</dbReference>
<evidence type="ECO:0000313" key="10">
    <source>
        <dbReference type="EMBL" id="GJJ70858.1"/>
    </source>
</evidence>
<dbReference type="Gene3D" id="3.30.1600.10">
    <property type="entry name" value="SIR2/SIRT2 'Small Domain"/>
    <property type="match status" value="1"/>
</dbReference>
<dbReference type="Gene3D" id="3.40.50.1220">
    <property type="entry name" value="TPP-binding domain"/>
    <property type="match status" value="1"/>
</dbReference>
<feature type="binding site" evidence="7">
    <location>
        <position position="188"/>
    </location>
    <ligand>
        <name>Zn(2+)</name>
        <dbReference type="ChEBI" id="CHEBI:29105"/>
    </ligand>
</feature>
<keyword evidence="11" id="KW-1185">Reference proteome</keyword>
<reference evidence="10" key="2">
    <citation type="journal article" date="2022" name="Microbiol. Resour. Announc.">
        <title>Whole-Genome Sequence of Entomortierella parvispora E1425, a Mucoromycotan Fungus Associated with Burkholderiaceae-Related Endosymbiotic Bacteria.</title>
        <authorList>
            <person name="Herlambang A."/>
            <person name="Guo Y."/>
            <person name="Takashima Y."/>
            <person name="Narisawa K."/>
            <person name="Ohta H."/>
            <person name="Nishizawa T."/>
        </authorList>
    </citation>
    <scope>NUCLEOTIDE SEQUENCE</scope>
    <source>
        <strain evidence="10">E1425</strain>
    </source>
</reference>
<comment type="similarity">
    <text evidence="2">Belongs to the sirtuin family. Class I subfamily.</text>
</comment>
<organism evidence="10 11">
    <name type="scientific">Entomortierella parvispora</name>
    <dbReference type="NCBI Taxonomy" id="205924"/>
    <lineage>
        <taxon>Eukaryota</taxon>
        <taxon>Fungi</taxon>
        <taxon>Fungi incertae sedis</taxon>
        <taxon>Mucoromycota</taxon>
        <taxon>Mortierellomycotina</taxon>
        <taxon>Mortierellomycetes</taxon>
        <taxon>Mortierellales</taxon>
        <taxon>Mortierellaceae</taxon>
        <taxon>Entomortierella</taxon>
    </lineage>
</organism>
<evidence type="ECO:0000256" key="7">
    <source>
        <dbReference type="PROSITE-ProRule" id="PRU00236"/>
    </source>
</evidence>
<reference evidence="10" key="1">
    <citation type="submission" date="2021-11" db="EMBL/GenBank/DDBJ databases">
        <authorList>
            <person name="Herlambang A."/>
            <person name="Guo Y."/>
            <person name="Takashima Y."/>
            <person name="Nishizawa T."/>
        </authorList>
    </citation>
    <scope>NUCLEOTIDE SEQUENCE</scope>
    <source>
        <strain evidence="10">E1425</strain>
    </source>
</reference>
<dbReference type="InterPro" id="IPR026591">
    <property type="entry name" value="Sirtuin_cat_small_dom_sf"/>
</dbReference>
<feature type="compositionally biased region" description="Low complexity" evidence="8">
    <location>
        <begin position="351"/>
        <end position="367"/>
    </location>
</feature>
<dbReference type="SUPFAM" id="SSF52467">
    <property type="entry name" value="DHS-like NAD/FAD-binding domain"/>
    <property type="match status" value="1"/>
</dbReference>